<gene>
    <name evidence="2" type="ORF">TIFTF001_012403</name>
</gene>
<proteinExistence type="predicted"/>
<keyword evidence="1" id="KW-0812">Transmembrane</keyword>
<name>A0AA88D3N5_FICCA</name>
<evidence type="ECO:0000256" key="1">
    <source>
        <dbReference type="SAM" id="Phobius"/>
    </source>
</evidence>
<sequence>MLLISLLSKRLPYCLTLSGDSIVLAFANMQSIGIWRDLLAIGFATVGVSSVRPRFRATIILLVAAIGFRWVVCRHSSIDRYHESLPQSYLVRRQRHSSESLKSSD</sequence>
<keyword evidence="1" id="KW-0472">Membrane</keyword>
<feature type="transmembrane region" description="Helical" evidence="1">
    <location>
        <begin position="55"/>
        <end position="72"/>
    </location>
</feature>
<accession>A0AA88D3N5</accession>
<feature type="transmembrane region" description="Helical" evidence="1">
    <location>
        <begin position="12"/>
        <end position="35"/>
    </location>
</feature>
<keyword evidence="1" id="KW-1133">Transmembrane helix</keyword>
<evidence type="ECO:0000313" key="3">
    <source>
        <dbReference type="Proteomes" id="UP001187192"/>
    </source>
</evidence>
<organism evidence="2 3">
    <name type="scientific">Ficus carica</name>
    <name type="common">Common fig</name>
    <dbReference type="NCBI Taxonomy" id="3494"/>
    <lineage>
        <taxon>Eukaryota</taxon>
        <taxon>Viridiplantae</taxon>
        <taxon>Streptophyta</taxon>
        <taxon>Embryophyta</taxon>
        <taxon>Tracheophyta</taxon>
        <taxon>Spermatophyta</taxon>
        <taxon>Magnoliopsida</taxon>
        <taxon>eudicotyledons</taxon>
        <taxon>Gunneridae</taxon>
        <taxon>Pentapetalae</taxon>
        <taxon>rosids</taxon>
        <taxon>fabids</taxon>
        <taxon>Rosales</taxon>
        <taxon>Moraceae</taxon>
        <taxon>Ficeae</taxon>
        <taxon>Ficus</taxon>
    </lineage>
</organism>
<dbReference type="Gramene" id="FCD_00031148-RA">
    <property type="protein sequence ID" value="FCD_00031148-RA:cds"/>
    <property type="gene ID" value="FCD_00031148"/>
</dbReference>
<keyword evidence="3" id="KW-1185">Reference proteome</keyword>
<dbReference type="AlphaFoldDB" id="A0AA88D3N5"/>
<dbReference type="EMBL" id="BTGU01000016">
    <property type="protein sequence ID" value="GMN43195.1"/>
    <property type="molecule type" value="Genomic_DNA"/>
</dbReference>
<reference evidence="2" key="1">
    <citation type="submission" date="2023-07" db="EMBL/GenBank/DDBJ databases">
        <title>draft genome sequence of fig (Ficus carica).</title>
        <authorList>
            <person name="Takahashi T."/>
            <person name="Nishimura K."/>
        </authorList>
    </citation>
    <scope>NUCLEOTIDE SEQUENCE</scope>
</reference>
<comment type="caution">
    <text evidence="2">The sequence shown here is derived from an EMBL/GenBank/DDBJ whole genome shotgun (WGS) entry which is preliminary data.</text>
</comment>
<evidence type="ECO:0000313" key="2">
    <source>
        <dbReference type="EMBL" id="GMN43195.1"/>
    </source>
</evidence>
<dbReference type="Proteomes" id="UP001187192">
    <property type="component" value="Unassembled WGS sequence"/>
</dbReference>
<protein>
    <submittedName>
        <fullName evidence="2">Uncharacterized protein</fullName>
    </submittedName>
</protein>